<dbReference type="GO" id="GO:0016920">
    <property type="term" value="F:pyroglutamyl-peptidase activity"/>
    <property type="evidence" value="ECO:0007669"/>
    <property type="project" value="UniProtKB-EC"/>
</dbReference>
<comment type="function">
    <text evidence="2">Removes 5-oxoproline from various penultimate amino acid residues except L-proline.</text>
</comment>
<dbReference type="InterPro" id="IPR036440">
    <property type="entry name" value="Peptidase_C15-like_sf"/>
</dbReference>
<dbReference type="EC" id="3.4.19.3" evidence="9"/>
<evidence type="ECO:0000256" key="1">
    <source>
        <dbReference type="ARBA" id="ARBA00001770"/>
    </source>
</evidence>
<dbReference type="PANTHER" id="PTHR23402:SF1">
    <property type="entry name" value="PYROGLUTAMYL-PEPTIDASE I"/>
    <property type="match status" value="1"/>
</dbReference>
<feature type="active site" evidence="9">
    <location>
        <position position="80"/>
    </location>
</feature>
<dbReference type="CDD" id="cd00501">
    <property type="entry name" value="Peptidase_C15"/>
    <property type="match status" value="1"/>
</dbReference>
<evidence type="ECO:0000256" key="4">
    <source>
        <dbReference type="ARBA" id="ARBA00006641"/>
    </source>
</evidence>
<keyword evidence="7" id="KW-0378">Hydrolase</keyword>
<proteinExistence type="inferred from homology"/>
<dbReference type="PANTHER" id="PTHR23402">
    <property type="entry name" value="PROTEASE FAMILY C15 PYROGLUTAMYL-PEPTIDASE I-RELATED"/>
    <property type="match status" value="1"/>
</dbReference>
<evidence type="ECO:0000256" key="9">
    <source>
        <dbReference type="PROSITE-ProRule" id="PRU10076"/>
    </source>
</evidence>
<dbReference type="RefSeq" id="WP_188498602.1">
    <property type="nucleotide sequence ID" value="NZ_BMFV01000032.1"/>
</dbReference>
<dbReference type="GO" id="GO:0006508">
    <property type="term" value="P:proteolysis"/>
    <property type="evidence" value="ECO:0007669"/>
    <property type="project" value="UniProtKB-KW"/>
</dbReference>
<comment type="catalytic activity">
    <reaction evidence="1 9">
        <text>Release of an N-terminal pyroglutamyl group from a polypeptide, the second amino acid generally not being Pro.</text>
        <dbReference type="EC" id="3.4.19.3"/>
    </reaction>
</comment>
<comment type="caution">
    <text evidence="10">The sequence shown here is derived from an EMBL/GenBank/DDBJ whole genome shotgun (WGS) entry which is preliminary data.</text>
</comment>
<dbReference type="InterPro" id="IPR016125">
    <property type="entry name" value="Peptidase_C15-like"/>
</dbReference>
<comment type="subcellular location">
    <subcellularLocation>
        <location evidence="3">Cytoplasm</location>
    </subcellularLocation>
</comment>
<gene>
    <name evidence="10" type="ORF">GCM10007096_34210</name>
</gene>
<dbReference type="InterPro" id="IPR000816">
    <property type="entry name" value="Peptidase_C15"/>
</dbReference>
<dbReference type="SUPFAM" id="SSF53182">
    <property type="entry name" value="Pyrrolidone carboxyl peptidase (pyroglutamate aminopeptidase)"/>
    <property type="match status" value="1"/>
</dbReference>
<evidence type="ECO:0000313" key="11">
    <source>
        <dbReference type="Proteomes" id="UP000656813"/>
    </source>
</evidence>
<dbReference type="NCBIfam" id="NF009676">
    <property type="entry name" value="PRK13197.1"/>
    <property type="match status" value="1"/>
</dbReference>
<dbReference type="Pfam" id="PF01470">
    <property type="entry name" value="Peptidase_C15"/>
    <property type="match status" value="1"/>
</dbReference>
<keyword evidence="11" id="KW-1185">Reference proteome</keyword>
<dbReference type="Gene3D" id="3.40.630.20">
    <property type="entry name" value="Peptidase C15, pyroglutamyl peptidase I-like"/>
    <property type="match status" value="1"/>
</dbReference>
<keyword evidence="6" id="KW-0645">Protease</keyword>
<evidence type="ECO:0000256" key="3">
    <source>
        <dbReference type="ARBA" id="ARBA00004496"/>
    </source>
</evidence>
<protein>
    <recommendedName>
        <fullName evidence="9">Pyroglutamyl-peptidase I</fullName>
        <ecNumber evidence="9">3.4.19.3</ecNumber>
    </recommendedName>
</protein>
<keyword evidence="5" id="KW-0963">Cytoplasm</keyword>
<comment type="similarity">
    <text evidence="4">Belongs to the peptidase C15 family.</text>
</comment>
<evidence type="ECO:0000313" key="10">
    <source>
        <dbReference type="EMBL" id="GGH86457.1"/>
    </source>
</evidence>
<evidence type="ECO:0000256" key="8">
    <source>
        <dbReference type="ARBA" id="ARBA00022807"/>
    </source>
</evidence>
<accession>A0A8J2ZZE3</accession>
<keyword evidence="8" id="KW-0788">Thiol protease</keyword>
<reference evidence="10" key="1">
    <citation type="journal article" date="2014" name="Int. J. Syst. Evol. Microbiol.">
        <title>Complete genome sequence of Corynebacterium casei LMG S-19264T (=DSM 44701T), isolated from a smear-ripened cheese.</title>
        <authorList>
            <consortium name="US DOE Joint Genome Institute (JGI-PGF)"/>
            <person name="Walter F."/>
            <person name="Albersmeier A."/>
            <person name="Kalinowski J."/>
            <person name="Ruckert C."/>
        </authorList>
    </citation>
    <scope>NUCLEOTIDE SEQUENCE</scope>
    <source>
        <strain evidence="10">CGMCC 1.12777</strain>
    </source>
</reference>
<dbReference type="PIRSF" id="PIRSF015592">
    <property type="entry name" value="Prld-crbxl_pptds"/>
    <property type="match status" value="1"/>
</dbReference>
<name>A0A8J2ZZE3_9BACL</name>
<evidence type="ECO:0000256" key="7">
    <source>
        <dbReference type="ARBA" id="ARBA00022801"/>
    </source>
</evidence>
<dbReference type="InterPro" id="IPR033693">
    <property type="entry name" value="PGPEP1_Glu_AS"/>
</dbReference>
<dbReference type="PRINTS" id="PR00706">
    <property type="entry name" value="PYROGLUPTASE"/>
</dbReference>
<evidence type="ECO:0000256" key="5">
    <source>
        <dbReference type="ARBA" id="ARBA00022490"/>
    </source>
</evidence>
<dbReference type="Proteomes" id="UP000656813">
    <property type="component" value="Unassembled WGS sequence"/>
</dbReference>
<dbReference type="GO" id="GO:0005829">
    <property type="term" value="C:cytosol"/>
    <property type="evidence" value="ECO:0007669"/>
    <property type="project" value="InterPro"/>
</dbReference>
<dbReference type="PROSITE" id="PS01333">
    <property type="entry name" value="PYRASE_GLU"/>
    <property type="match status" value="1"/>
</dbReference>
<sequence>MKKLLLTGFEPFLDFPINPTSDIVEALDEKELGGYKIYGRVLPVEYNVTGNQLIEHYKDVEPDDVISLGLAAGRHLITPERVAINCKGGAKDNRGIIYEDDRIDQEGPNAYFSKLPLRSFLNELNGAGYPADVSNTAGTYLCNYVMYTMLHYLSENNSNVRAGFVHIPASHELALTNRKLPSWSLNDLLEGIKIIIRTLEE</sequence>
<organism evidence="10 11">
    <name type="scientific">Pullulanibacillus pueri</name>
    <dbReference type="NCBI Taxonomy" id="1437324"/>
    <lineage>
        <taxon>Bacteria</taxon>
        <taxon>Bacillati</taxon>
        <taxon>Bacillota</taxon>
        <taxon>Bacilli</taxon>
        <taxon>Bacillales</taxon>
        <taxon>Sporolactobacillaceae</taxon>
        <taxon>Pullulanibacillus</taxon>
    </lineage>
</organism>
<dbReference type="EMBL" id="BMFV01000032">
    <property type="protein sequence ID" value="GGH86457.1"/>
    <property type="molecule type" value="Genomic_DNA"/>
</dbReference>
<reference evidence="10" key="2">
    <citation type="submission" date="2020-09" db="EMBL/GenBank/DDBJ databases">
        <authorList>
            <person name="Sun Q."/>
            <person name="Zhou Y."/>
        </authorList>
    </citation>
    <scope>NUCLEOTIDE SEQUENCE</scope>
    <source>
        <strain evidence="10">CGMCC 1.12777</strain>
    </source>
</reference>
<evidence type="ECO:0000256" key="2">
    <source>
        <dbReference type="ARBA" id="ARBA00002280"/>
    </source>
</evidence>
<evidence type="ECO:0000256" key="6">
    <source>
        <dbReference type="ARBA" id="ARBA00022670"/>
    </source>
</evidence>
<dbReference type="AlphaFoldDB" id="A0A8J2ZZE3"/>